<dbReference type="Proteomes" id="UP000438182">
    <property type="component" value="Unassembled WGS sequence"/>
</dbReference>
<dbReference type="Pfam" id="PF20471">
    <property type="entry name" value="DUF6716"/>
    <property type="match status" value="1"/>
</dbReference>
<evidence type="ECO:0000313" key="1">
    <source>
        <dbReference type="EMBL" id="MWC00401.1"/>
    </source>
</evidence>
<dbReference type="AlphaFoldDB" id="A0A6I4P1B1"/>
<sequence length="230" mass="24628">MTGAEDASGGRRRRLLVLGDSDSYVKWGAALASRLPPHWDASLSVMATPVAPSERQLAVALAGTRFDADSVRPLDLHAVRERVAEYRPDAVLLALRGPFVRVVAHELCSLEDRPVLVSGFPGLTIPAVPKAVIYRELCDLVVLHSRREVREFRGLGAELAPRLDLGLAMLPFLPAVLPVAADTLAGETALAGAHRARAGVAGWDGGGYRHAMPVAAEPGDRKSTRLDRGR</sequence>
<evidence type="ECO:0000313" key="2">
    <source>
        <dbReference type="Proteomes" id="UP000438182"/>
    </source>
</evidence>
<keyword evidence="2" id="KW-1185">Reference proteome</keyword>
<name>A0A6I4P1B1_9MICO</name>
<feature type="non-terminal residue" evidence="1">
    <location>
        <position position="230"/>
    </location>
</feature>
<proteinExistence type="predicted"/>
<organism evidence="1 2">
    <name type="scientific">Agromyces seonyuensis</name>
    <dbReference type="NCBI Taxonomy" id="2662446"/>
    <lineage>
        <taxon>Bacteria</taxon>
        <taxon>Bacillati</taxon>
        <taxon>Actinomycetota</taxon>
        <taxon>Actinomycetes</taxon>
        <taxon>Micrococcales</taxon>
        <taxon>Microbacteriaceae</taxon>
        <taxon>Agromyces</taxon>
    </lineage>
</organism>
<accession>A0A6I4P1B1</accession>
<dbReference type="InterPro" id="IPR046561">
    <property type="entry name" value="DUF6716"/>
</dbReference>
<gene>
    <name evidence="1" type="ORF">GB864_17825</name>
</gene>
<dbReference type="EMBL" id="WSTA01000139">
    <property type="protein sequence ID" value="MWC00401.1"/>
    <property type="molecule type" value="Genomic_DNA"/>
</dbReference>
<dbReference type="RefSeq" id="WP_236779241.1">
    <property type="nucleotide sequence ID" value="NZ_WSTA01000139.1"/>
</dbReference>
<protein>
    <submittedName>
        <fullName evidence="1">Uncharacterized protein</fullName>
    </submittedName>
</protein>
<reference evidence="1 2" key="1">
    <citation type="submission" date="2019-12" db="EMBL/GenBank/DDBJ databases">
        <authorList>
            <person name="Kim Y.S."/>
        </authorList>
    </citation>
    <scope>NUCLEOTIDE SEQUENCE [LARGE SCALE GENOMIC DNA]</scope>
    <source>
        <strain evidence="1 2">MMS17-SY077</strain>
    </source>
</reference>
<comment type="caution">
    <text evidence="1">The sequence shown here is derived from an EMBL/GenBank/DDBJ whole genome shotgun (WGS) entry which is preliminary data.</text>
</comment>